<dbReference type="InterPro" id="IPR003774">
    <property type="entry name" value="AlgH-like"/>
</dbReference>
<evidence type="ECO:0000256" key="1">
    <source>
        <dbReference type="HAMAP-Rule" id="MF_00758"/>
    </source>
</evidence>
<dbReference type="HAMAP" id="MF_00758">
    <property type="entry name" value="UPF0301"/>
    <property type="match status" value="1"/>
</dbReference>
<dbReference type="EMBL" id="JBHTMY010000003">
    <property type="protein sequence ID" value="MFD1316356.1"/>
    <property type="molecule type" value="Genomic_DNA"/>
</dbReference>
<evidence type="ECO:0000313" key="2">
    <source>
        <dbReference type="EMBL" id="MFD1316356.1"/>
    </source>
</evidence>
<protein>
    <recommendedName>
        <fullName evidence="1">UPF0301 protein ACFQ39_12065</fullName>
    </recommendedName>
</protein>
<comment type="caution">
    <text evidence="2">The sequence shown here is derived from an EMBL/GenBank/DDBJ whole genome shotgun (WGS) entry which is preliminary data.</text>
</comment>
<name>A0ABW3Y3D6_9FLAO</name>
<dbReference type="Pfam" id="PF02622">
    <property type="entry name" value="DUF179"/>
    <property type="match status" value="1"/>
</dbReference>
<reference evidence="3" key="1">
    <citation type="journal article" date="2019" name="Int. J. Syst. Evol. Microbiol.">
        <title>The Global Catalogue of Microorganisms (GCM) 10K type strain sequencing project: providing services to taxonomists for standard genome sequencing and annotation.</title>
        <authorList>
            <consortium name="The Broad Institute Genomics Platform"/>
            <consortium name="The Broad Institute Genome Sequencing Center for Infectious Disease"/>
            <person name="Wu L."/>
            <person name="Ma J."/>
        </authorList>
    </citation>
    <scope>NUCLEOTIDE SEQUENCE [LARGE SCALE GENOMIC DNA]</scope>
    <source>
        <strain evidence="3">CCUG 61485</strain>
    </source>
</reference>
<dbReference type="Proteomes" id="UP001597201">
    <property type="component" value="Unassembled WGS sequence"/>
</dbReference>
<organism evidence="2 3">
    <name type="scientific">Namhaeicola litoreus</name>
    <dbReference type="NCBI Taxonomy" id="1052145"/>
    <lineage>
        <taxon>Bacteria</taxon>
        <taxon>Pseudomonadati</taxon>
        <taxon>Bacteroidota</taxon>
        <taxon>Flavobacteriia</taxon>
        <taxon>Flavobacteriales</taxon>
        <taxon>Flavobacteriaceae</taxon>
        <taxon>Namhaeicola</taxon>
    </lineage>
</organism>
<keyword evidence="3" id="KW-1185">Reference proteome</keyword>
<proteinExistence type="inferred from homology"/>
<dbReference type="PANTHER" id="PTHR31984:SF17">
    <property type="entry name" value="TRANSCRIPTIONAL REGULATOR"/>
    <property type="match status" value="1"/>
</dbReference>
<sequence length="185" mass="20882">MIKIKASKGKLLVAEPAILTDSSFNRSVILLTEHDENGSVGFIFNKPTEYTLGDIFPELDSTLPVYYGGPVSENNLYFVHSVPELIPESIEISNGVYWGGDFEAVLELLKEGVLSKNDIRFFLGYSGWSSKQLDEELSVYSWVVIENNFQNLFNINHNSFWKDEMKKFGGVYKIWANAPSNPSLN</sequence>
<dbReference type="SUPFAM" id="SSF143456">
    <property type="entry name" value="VC0467-like"/>
    <property type="match status" value="1"/>
</dbReference>
<gene>
    <name evidence="2" type="ORF">ACFQ39_12065</name>
</gene>
<dbReference type="RefSeq" id="WP_377179253.1">
    <property type="nucleotide sequence ID" value="NZ_JBHTMY010000003.1"/>
</dbReference>
<dbReference type="Gene3D" id="3.40.1740.10">
    <property type="entry name" value="VC0467-like"/>
    <property type="match status" value="1"/>
</dbReference>
<evidence type="ECO:0000313" key="3">
    <source>
        <dbReference type="Proteomes" id="UP001597201"/>
    </source>
</evidence>
<accession>A0ABW3Y3D6</accession>
<dbReference type="PANTHER" id="PTHR31984">
    <property type="entry name" value="TRANSPORTER, PUTATIVE (DUF179)-RELATED"/>
    <property type="match status" value="1"/>
</dbReference>
<comment type="similarity">
    <text evidence="1">Belongs to the UPF0301 (AlgH) family.</text>
</comment>